<dbReference type="InterPro" id="IPR012944">
    <property type="entry name" value="SusD_RagB_dom"/>
</dbReference>
<protein>
    <submittedName>
        <fullName evidence="9">RagB/SusD family nutrient uptake outer membrane protein</fullName>
    </submittedName>
</protein>
<dbReference type="Proteomes" id="UP001165367">
    <property type="component" value="Unassembled WGS sequence"/>
</dbReference>
<comment type="subcellular location">
    <subcellularLocation>
        <location evidence="1">Cell outer membrane</location>
    </subcellularLocation>
</comment>
<dbReference type="InterPro" id="IPR033985">
    <property type="entry name" value="SusD-like_N"/>
</dbReference>
<evidence type="ECO:0000259" key="8">
    <source>
        <dbReference type="Pfam" id="PF14322"/>
    </source>
</evidence>
<accession>A0ABS9KVL4</accession>
<dbReference type="Pfam" id="PF14322">
    <property type="entry name" value="SusD-like_3"/>
    <property type="match status" value="1"/>
</dbReference>
<feature type="chain" id="PRO_5046427341" evidence="6">
    <location>
        <begin position="20"/>
        <end position="502"/>
    </location>
</feature>
<dbReference type="EMBL" id="JAKLTR010000013">
    <property type="protein sequence ID" value="MCG2616358.1"/>
    <property type="molecule type" value="Genomic_DNA"/>
</dbReference>
<dbReference type="Gene3D" id="1.25.40.390">
    <property type="match status" value="1"/>
</dbReference>
<keyword evidence="10" id="KW-1185">Reference proteome</keyword>
<gene>
    <name evidence="9" type="ORF">LZZ85_18810</name>
</gene>
<dbReference type="RefSeq" id="WP_237874896.1">
    <property type="nucleotide sequence ID" value="NZ_JAKLTR010000013.1"/>
</dbReference>
<proteinExistence type="inferred from homology"/>
<comment type="caution">
    <text evidence="9">The sequence shown here is derived from an EMBL/GenBank/DDBJ whole genome shotgun (WGS) entry which is preliminary data.</text>
</comment>
<evidence type="ECO:0000256" key="1">
    <source>
        <dbReference type="ARBA" id="ARBA00004442"/>
    </source>
</evidence>
<dbReference type="Pfam" id="PF07980">
    <property type="entry name" value="SusD_RagB"/>
    <property type="match status" value="1"/>
</dbReference>
<dbReference type="PROSITE" id="PS51257">
    <property type="entry name" value="PROKAR_LIPOPROTEIN"/>
    <property type="match status" value="1"/>
</dbReference>
<feature type="domain" description="SusD-like N-terminal" evidence="8">
    <location>
        <begin position="41"/>
        <end position="233"/>
    </location>
</feature>
<evidence type="ECO:0000256" key="5">
    <source>
        <dbReference type="ARBA" id="ARBA00023237"/>
    </source>
</evidence>
<evidence type="ECO:0000259" key="7">
    <source>
        <dbReference type="Pfam" id="PF07980"/>
    </source>
</evidence>
<keyword evidence="4" id="KW-0472">Membrane</keyword>
<evidence type="ECO:0000256" key="3">
    <source>
        <dbReference type="ARBA" id="ARBA00022729"/>
    </source>
</evidence>
<reference evidence="9" key="1">
    <citation type="submission" date="2022-01" db="EMBL/GenBank/DDBJ databases">
        <authorList>
            <person name="Jo J.-H."/>
            <person name="Im W.-T."/>
        </authorList>
    </citation>
    <scope>NUCLEOTIDE SEQUENCE</scope>
    <source>
        <strain evidence="9">NA20</strain>
    </source>
</reference>
<evidence type="ECO:0000256" key="2">
    <source>
        <dbReference type="ARBA" id="ARBA00006275"/>
    </source>
</evidence>
<evidence type="ECO:0000256" key="4">
    <source>
        <dbReference type="ARBA" id="ARBA00023136"/>
    </source>
</evidence>
<feature type="domain" description="RagB/SusD" evidence="7">
    <location>
        <begin position="372"/>
        <end position="467"/>
    </location>
</feature>
<organism evidence="9 10">
    <name type="scientific">Terrimonas ginsenosidimutans</name>
    <dbReference type="NCBI Taxonomy" id="2908004"/>
    <lineage>
        <taxon>Bacteria</taxon>
        <taxon>Pseudomonadati</taxon>
        <taxon>Bacteroidota</taxon>
        <taxon>Chitinophagia</taxon>
        <taxon>Chitinophagales</taxon>
        <taxon>Chitinophagaceae</taxon>
        <taxon>Terrimonas</taxon>
    </lineage>
</organism>
<dbReference type="InterPro" id="IPR011990">
    <property type="entry name" value="TPR-like_helical_dom_sf"/>
</dbReference>
<evidence type="ECO:0000313" key="10">
    <source>
        <dbReference type="Proteomes" id="UP001165367"/>
    </source>
</evidence>
<name>A0ABS9KVL4_9BACT</name>
<evidence type="ECO:0000313" key="9">
    <source>
        <dbReference type="EMBL" id="MCG2616358.1"/>
    </source>
</evidence>
<dbReference type="SUPFAM" id="SSF48452">
    <property type="entry name" value="TPR-like"/>
    <property type="match status" value="1"/>
</dbReference>
<feature type="signal peptide" evidence="6">
    <location>
        <begin position="1"/>
        <end position="19"/>
    </location>
</feature>
<keyword evidence="3 6" id="KW-0732">Signal</keyword>
<comment type="similarity">
    <text evidence="2">Belongs to the SusD family.</text>
</comment>
<sequence>MTKMRVKILMLSVIAGVFAQSCKKQLDIPSRTSLDADLALRTKSGIEASLNSVYSVLKSERQYGRDMFSVPDAMADIAFANGRSSRLLGENRNQSLSNMANWTTSYGAINEINLTLAAIGGVGDATDAEKLRWEGEFKFLRALYYFDLVKNYAYIPTFTVPSQDKGGVVLTLQGFNSAAAAAEFRPSRAATADVYNQIMNDLYAAVGLLSNANKGRNYASKHAALALGSRVALYQGNWQRADSFATAAITLTGGIGTMTTTANYITGWRAADHPEGIFQVWFATLGENLGVNTSLAATHTTLASPGAVGGVRTGQGDLVPNGFLLSQLGIAGYPVLLSASAPLPALTFSSDVRNRLFEWGVNASGHYIECTKWMGKNGSANWDNTVVLRWPELYLNRAEARYHLSNEVGANADLTTIYTARIVGYTPGAPLAGQPLLDEILRQRMLEFAFEGHRFYDLKRYGLTITKSNPTVTLPANDFRLLPRIPVGEVDGNPNMVQNFGY</sequence>
<keyword evidence="5" id="KW-0998">Cell outer membrane</keyword>
<evidence type="ECO:0000256" key="6">
    <source>
        <dbReference type="SAM" id="SignalP"/>
    </source>
</evidence>